<sequence>MPSCVGYPMWQTPSGYEWRDELVLKPFEEEDPWGGKDVQWMMKLTLASLHSLVEDLRSIEEGPGQVERHEDLMGGMYLLVNTLLQESLDQSGSLNLAGNVDEVSESQDDEFEEGEIKEVFHAEEYDGIYLELGLLLSCEMRLRDASDRA</sequence>
<dbReference type="AlphaFoldDB" id="A0A388L6C4"/>
<comment type="caution">
    <text evidence="1">The sequence shown here is derived from an EMBL/GenBank/DDBJ whole genome shotgun (WGS) entry which is preliminary data.</text>
</comment>
<organism evidence="1 2">
    <name type="scientific">Chara braunii</name>
    <name type="common">Braun's stonewort</name>
    <dbReference type="NCBI Taxonomy" id="69332"/>
    <lineage>
        <taxon>Eukaryota</taxon>
        <taxon>Viridiplantae</taxon>
        <taxon>Streptophyta</taxon>
        <taxon>Charophyceae</taxon>
        <taxon>Charales</taxon>
        <taxon>Characeae</taxon>
        <taxon>Chara</taxon>
    </lineage>
</organism>
<accession>A0A388L6C4</accession>
<proteinExistence type="predicted"/>
<protein>
    <submittedName>
        <fullName evidence="1">Uncharacterized protein</fullName>
    </submittedName>
</protein>
<evidence type="ECO:0000313" key="1">
    <source>
        <dbReference type="EMBL" id="GBG77828.1"/>
    </source>
</evidence>
<dbReference type="Gramene" id="GBG77828">
    <property type="protein sequence ID" value="GBG77828"/>
    <property type="gene ID" value="CBR_g25758"/>
</dbReference>
<dbReference type="Proteomes" id="UP000265515">
    <property type="component" value="Unassembled WGS sequence"/>
</dbReference>
<keyword evidence="2" id="KW-1185">Reference proteome</keyword>
<gene>
    <name evidence="1" type="ORF">CBR_g25758</name>
</gene>
<name>A0A388L6C4_CHABU</name>
<dbReference type="EMBL" id="BFEA01000278">
    <property type="protein sequence ID" value="GBG77828.1"/>
    <property type="molecule type" value="Genomic_DNA"/>
</dbReference>
<dbReference type="OrthoDB" id="3863715at2759"/>
<reference evidence="1 2" key="1">
    <citation type="journal article" date="2018" name="Cell">
        <title>The Chara Genome: Secondary Complexity and Implications for Plant Terrestrialization.</title>
        <authorList>
            <person name="Nishiyama T."/>
            <person name="Sakayama H."/>
            <person name="Vries J.D."/>
            <person name="Buschmann H."/>
            <person name="Saint-Marcoux D."/>
            <person name="Ullrich K.K."/>
            <person name="Haas F.B."/>
            <person name="Vanderstraeten L."/>
            <person name="Becker D."/>
            <person name="Lang D."/>
            <person name="Vosolsobe S."/>
            <person name="Rombauts S."/>
            <person name="Wilhelmsson P.K.I."/>
            <person name="Janitza P."/>
            <person name="Kern R."/>
            <person name="Heyl A."/>
            <person name="Rumpler F."/>
            <person name="Villalobos L.I.A.C."/>
            <person name="Clay J.M."/>
            <person name="Skokan R."/>
            <person name="Toyoda A."/>
            <person name="Suzuki Y."/>
            <person name="Kagoshima H."/>
            <person name="Schijlen E."/>
            <person name="Tajeshwar N."/>
            <person name="Catarino B."/>
            <person name="Hetherington A.J."/>
            <person name="Saltykova A."/>
            <person name="Bonnot C."/>
            <person name="Breuninger H."/>
            <person name="Symeonidi A."/>
            <person name="Radhakrishnan G.V."/>
            <person name="Van Nieuwerburgh F."/>
            <person name="Deforce D."/>
            <person name="Chang C."/>
            <person name="Karol K.G."/>
            <person name="Hedrich R."/>
            <person name="Ulvskov P."/>
            <person name="Glockner G."/>
            <person name="Delwiche C.F."/>
            <person name="Petrasek J."/>
            <person name="Van de Peer Y."/>
            <person name="Friml J."/>
            <person name="Beilby M."/>
            <person name="Dolan L."/>
            <person name="Kohara Y."/>
            <person name="Sugano S."/>
            <person name="Fujiyama A."/>
            <person name="Delaux P.-M."/>
            <person name="Quint M."/>
            <person name="TheiBen G."/>
            <person name="Hagemann M."/>
            <person name="Harholt J."/>
            <person name="Dunand C."/>
            <person name="Zachgo S."/>
            <person name="Langdale J."/>
            <person name="Maumus F."/>
            <person name="Straeten D.V.D."/>
            <person name="Gould S.B."/>
            <person name="Rensing S.A."/>
        </authorList>
    </citation>
    <scope>NUCLEOTIDE SEQUENCE [LARGE SCALE GENOMIC DNA]</scope>
    <source>
        <strain evidence="1 2">S276</strain>
    </source>
</reference>
<evidence type="ECO:0000313" key="2">
    <source>
        <dbReference type="Proteomes" id="UP000265515"/>
    </source>
</evidence>